<keyword evidence="1" id="KW-1133">Transmembrane helix</keyword>
<dbReference type="EMBL" id="CP059732">
    <property type="protein sequence ID" value="QMW01448.1"/>
    <property type="molecule type" value="Genomic_DNA"/>
</dbReference>
<feature type="transmembrane region" description="Helical" evidence="1">
    <location>
        <begin position="172"/>
        <end position="187"/>
    </location>
</feature>
<feature type="transmembrane region" description="Helical" evidence="1">
    <location>
        <begin position="122"/>
        <end position="140"/>
    </location>
</feature>
<dbReference type="Proteomes" id="UP000515369">
    <property type="component" value="Chromosome"/>
</dbReference>
<feature type="transmembrane region" description="Helical" evidence="1">
    <location>
        <begin position="362"/>
        <end position="380"/>
    </location>
</feature>
<dbReference type="KEGG" id="sfol:H3H32_26320"/>
<feature type="transmembrane region" description="Helical" evidence="1">
    <location>
        <begin position="194"/>
        <end position="211"/>
    </location>
</feature>
<evidence type="ECO:0000256" key="1">
    <source>
        <dbReference type="SAM" id="Phobius"/>
    </source>
</evidence>
<organism evidence="2 3">
    <name type="scientific">Spirosoma foliorum</name>
    <dbReference type="NCBI Taxonomy" id="2710596"/>
    <lineage>
        <taxon>Bacteria</taxon>
        <taxon>Pseudomonadati</taxon>
        <taxon>Bacteroidota</taxon>
        <taxon>Cytophagia</taxon>
        <taxon>Cytophagales</taxon>
        <taxon>Cytophagaceae</taxon>
        <taxon>Spirosoma</taxon>
    </lineage>
</organism>
<protein>
    <recommendedName>
        <fullName evidence="4">O-antigen polysaccharide polymerase Wzy</fullName>
    </recommendedName>
</protein>
<evidence type="ECO:0000313" key="2">
    <source>
        <dbReference type="EMBL" id="QMW01448.1"/>
    </source>
</evidence>
<evidence type="ECO:0000313" key="3">
    <source>
        <dbReference type="Proteomes" id="UP000515369"/>
    </source>
</evidence>
<feature type="transmembrane region" description="Helical" evidence="1">
    <location>
        <begin position="217"/>
        <end position="236"/>
    </location>
</feature>
<dbReference type="RefSeq" id="WP_182458730.1">
    <property type="nucleotide sequence ID" value="NZ_CP059732.1"/>
</dbReference>
<feature type="transmembrane region" description="Helical" evidence="1">
    <location>
        <begin position="415"/>
        <end position="434"/>
    </location>
</feature>
<accession>A0A7G5GRF6</accession>
<proteinExistence type="predicted"/>
<gene>
    <name evidence="2" type="ORF">H3H32_26320</name>
</gene>
<reference evidence="2 3" key="1">
    <citation type="submission" date="2020-07" db="EMBL/GenBank/DDBJ databases">
        <title>Spirosoma foliorum sp. nov., isolated from the leaves on the Nejang mountain Korea, Republic of.</title>
        <authorList>
            <person name="Ho H."/>
            <person name="Lee Y.-J."/>
            <person name="Nurcahyanto D.-A."/>
            <person name="Kim S.-G."/>
        </authorList>
    </citation>
    <scope>NUCLEOTIDE SEQUENCE [LARGE SCALE GENOMIC DNA]</scope>
    <source>
        <strain evidence="2 3">PL0136</strain>
    </source>
</reference>
<keyword evidence="1" id="KW-0472">Membrane</keyword>
<dbReference type="AlphaFoldDB" id="A0A7G5GRF6"/>
<feature type="transmembrane region" description="Helical" evidence="1">
    <location>
        <begin position="45"/>
        <end position="70"/>
    </location>
</feature>
<evidence type="ECO:0008006" key="4">
    <source>
        <dbReference type="Google" id="ProtNLM"/>
    </source>
</evidence>
<keyword evidence="3" id="KW-1185">Reference proteome</keyword>
<name>A0A7G5GRF6_9BACT</name>
<keyword evidence="1" id="KW-0812">Transmembrane</keyword>
<sequence length="443" mass="49683">MGRLTLSFLVFLLLRWFVASAWYEALAVSFSAYTFVVFVYQIGQRIVILECISAIASLEILAVPAITYWLFPGSMPIESSTYFSYALPAYTAFYVGIGGLSGRDSETLHRQYIQYVIDYLQARQSVAVWLFVIGLGGFFLKALLPEVPAFLGALPMYCLLVSTLYAYYSTNAYWMLLVGLVISLLLINTVQTGMFGDLFFWLLFLLIFWTISLSEPITIRAKTMLVSLAFTLLLIIQSIKGEYRYNTWGSSRFDRTANAGLMAELLIDRFAHPGKLLNTRHFVASFGRFNQGIMIGSAMAKVPVHEAYANGEVLLSLVYPLVPRLLWPGKPQTGGYENIRRFTTLAQFENTSINLSPVGEGYVNFGYGGVLFAYLYGWLLRGGFQVVFSLADKMPSIILWLPMLYIGCLTMETDLLSTWGSLVNSALFIGFLSWSMKCIGVQL</sequence>
<feature type="transmembrane region" description="Helical" evidence="1">
    <location>
        <begin position="82"/>
        <end position="102"/>
    </location>
</feature>